<dbReference type="GO" id="GO:0003964">
    <property type="term" value="F:RNA-directed DNA polymerase activity"/>
    <property type="evidence" value="ECO:0007669"/>
    <property type="project" value="UniProtKB-KW"/>
</dbReference>
<keyword evidence="3" id="KW-0808">Transferase</keyword>
<dbReference type="SUPFAM" id="SSF56219">
    <property type="entry name" value="DNase I-like"/>
    <property type="match status" value="1"/>
</dbReference>
<keyword evidence="3" id="KW-0695">RNA-directed DNA polymerase</keyword>
<dbReference type="Pfam" id="PF00078">
    <property type="entry name" value="RVT_1"/>
    <property type="match status" value="1"/>
</dbReference>
<dbReference type="Proteomes" id="UP000230750">
    <property type="component" value="Unassembled WGS sequence"/>
</dbReference>
<accession>A0A2G8LPK9</accession>
<dbReference type="PANTHER" id="PTHR47027:SF20">
    <property type="entry name" value="REVERSE TRANSCRIPTASE-LIKE PROTEIN WITH RNA-DIRECTED DNA POLYMERASE DOMAIN"/>
    <property type="match status" value="1"/>
</dbReference>
<dbReference type="CDD" id="cd09076">
    <property type="entry name" value="L1-EN"/>
    <property type="match status" value="1"/>
</dbReference>
<dbReference type="Pfam" id="PF03372">
    <property type="entry name" value="Exo_endo_phos"/>
    <property type="match status" value="1"/>
</dbReference>
<dbReference type="STRING" id="307972.A0A2G8LPK9"/>
<dbReference type="AlphaFoldDB" id="A0A2G8LPK9"/>
<reference evidence="3 4" key="1">
    <citation type="journal article" date="2017" name="PLoS Biol.">
        <title>The sea cucumber genome provides insights into morphological evolution and visceral regeneration.</title>
        <authorList>
            <person name="Zhang X."/>
            <person name="Sun L."/>
            <person name="Yuan J."/>
            <person name="Sun Y."/>
            <person name="Gao Y."/>
            <person name="Zhang L."/>
            <person name="Li S."/>
            <person name="Dai H."/>
            <person name="Hamel J.F."/>
            <person name="Liu C."/>
            <person name="Yu Y."/>
            <person name="Liu S."/>
            <person name="Lin W."/>
            <person name="Guo K."/>
            <person name="Jin S."/>
            <person name="Xu P."/>
            <person name="Storey K.B."/>
            <person name="Huan P."/>
            <person name="Zhang T."/>
            <person name="Zhou Y."/>
            <person name="Zhang J."/>
            <person name="Lin C."/>
            <person name="Li X."/>
            <person name="Xing L."/>
            <person name="Huo D."/>
            <person name="Sun M."/>
            <person name="Wang L."/>
            <person name="Mercier A."/>
            <person name="Li F."/>
            <person name="Yang H."/>
            <person name="Xiang J."/>
        </authorList>
    </citation>
    <scope>NUCLEOTIDE SEQUENCE [LARGE SCALE GENOMIC DNA]</scope>
    <source>
        <strain evidence="3">Shaxun</strain>
        <tissue evidence="3">Muscle</tissue>
    </source>
</reference>
<dbReference type="Gene3D" id="3.60.10.10">
    <property type="entry name" value="Endonuclease/exonuclease/phosphatase"/>
    <property type="match status" value="1"/>
</dbReference>
<dbReference type="OrthoDB" id="6242193at2759"/>
<evidence type="ECO:0000259" key="1">
    <source>
        <dbReference type="Pfam" id="PF00078"/>
    </source>
</evidence>
<keyword evidence="3" id="KW-0548">Nucleotidyltransferase</keyword>
<dbReference type="InterPro" id="IPR000477">
    <property type="entry name" value="RT_dom"/>
</dbReference>
<feature type="domain" description="Reverse transcriptase" evidence="1">
    <location>
        <begin position="520"/>
        <end position="686"/>
    </location>
</feature>
<dbReference type="GO" id="GO:0004519">
    <property type="term" value="F:endonuclease activity"/>
    <property type="evidence" value="ECO:0007669"/>
    <property type="project" value="UniProtKB-KW"/>
</dbReference>
<gene>
    <name evidence="3" type="ORF">BSL78_00929</name>
</gene>
<sequence>MTPLGQSLREAQRPIGTVVTPKHSLFLGTWNVRTMYATGVASIVAGERERYNIDILGLSEVRWTGAGKVRLASGDTLLYVGNDNTHVQGVGIMLSERIVKSLIEWTPVSSRLITARFYGKYKKVTIIQVYAPTEAAVEEEKDTFYGQLQEIVDRCSRHDMVFIIGDFNAKVGCDNEGLDDIMGKEGIGVRDNNGERLCEFCQVNGYVITGTIFKHRTIHKETWVSPNGRAKNQIDHVLVNKSMRTSVLDTRTQRGTDAISDHYLVRCKMRLKLCKYLNRSKVKPKLDIEKLKDRQMREHYNVEVKNRYEALDVETLEEWCEGLEKVYVEAAEMTIGYTKRVSKPWVSAETWVKVDETREINTKINSTKSERIKERWRETYRMKDREVKRSARSDKRKWIDKMAQDAQRAAENGRLKDVYAITRKLTGKWKSTTAAVKDIDGNIIKDKQARKDRWKDHFSSVLNRGDPMNWVRETDERIEAVVEIDLGVITRLEVHDALIKTSNGKSPGLDQVTAELLKGDLTDCSNWRGVTLLPVMSKIFGRVLINRLKDGVDKVLGKNKLVFAQTGVQQSRYLHCKAFDSLHRNSLWNILKEYQIPDKIIRIVKALYDNVECAVVDEGETTEWFHVTSGVKQGCVMSGFLFLLAIDWMMKRVLAGERRGIRWRFTTQLEDLDFADDIALLSASMTTSRKRQRK</sequence>
<proteinExistence type="predicted"/>
<name>A0A2G8LPK9_STIJA</name>
<dbReference type="PANTHER" id="PTHR47027">
    <property type="entry name" value="REVERSE TRANSCRIPTASE DOMAIN-CONTAINING PROTEIN"/>
    <property type="match status" value="1"/>
</dbReference>
<organism evidence="3 4">
    <name type="scientific">Stichopus japonicus</name>
    <name type="common">Sea cucumber</name>
    <dbReference type="NCBI Taxonomy" id="307972"/>
    <lineage>
        <taxon>Eukaryota</taxon>
        <taxon>Metazoa</taxon>
        <taxon>Echinodermata</taxon>
        <taxon>Eleutherozoa</taxon>
        <taxon>Echinozoa</taxon>
        <taxon>Holothuroidea</taxon>
        <taxon>Aspidochirotacea</taxon>
        <taxon>Aspidochirotida</taxon>
        <taxon>Stichopodidae</taxon>
        <taxon>Apostichopus</taxon>
    </lineage>
</organism>
<dbReference type="EMBL" id="MRZV01000018">
    <property type="protein sequence ID" value="PIK62110.1"/>
    <property type="molecule type" value="Genomic_DNA"/>
</dbReference>
<keyword evidence="3" id="KW-0255">Endonuclease</keyword>
<keyword evidence="3" id="KW-0378">Hydrolase</keyword>
<feature type="domain" description="Endonuclease/exonuclease/phosphatase" evidence="2">
    <location>
        <begin position="28"/>
        <end position="262"/>
    </location>
</feature>
<keyword evidence="4" id="KW-1185">Reference proteome</keyword>
<protein>
    <submittedName>
        <fullName evidence="3">Endonuclease-reverse transcriptase</fullName>
    </submittedName>
</protein>
<dbReference type="InterPro" id="IPR005135">
    <property type="entry name" value="Endo/exonuclease/phosphatase"/>
</dbReference>
<keyword evidence="3" id="KW-0540">Nuclease</keyword>
<dbReference type="InterPro" id="IPR036691">
    <property type="entry name" value="Endo/exonu/phosph_ase_sf"/>
</dbReference>
<evidence type="ECO:0000259" key="2">
    <source>
        <dbReference type="Pfam" id="PF03372"/>
    </source>
</evidence>
<comment type="caution">
    <text evidence="3">The sequence shown here is derived from an EMBL/GenBank/DDBJ whole genome shotgun (WGS) entry which is preliminary data.</text>
</comment>
<evidence type="ECO:0000313" key="4">
    <source>
        <dbReference type="Proteomes" id="UP000230750"/>
    </source>
</evidence>
<evidence type="ECO:0000313" key="3">
    <source>
        <dbReference type="EMBL" id="PIK62110.1"/>
    </source>
</evidence>